<dbReference type="Proteomes" id="UP000298210">
    <property type="component" value="Unassembled WGS sequence"/>
</dbReference>
<dbReference type="EMBL" id="SNUX01000002">
    <property type="protein sequence ID" value="TES49443.1"/>
    <property type="molecule type" value="Genomic_DNA"/>
</dbReference>
<name>A0A4Y7WLL1_9BACI</name>
<proteinExistence type="predicted"/>
<gene>
    <name evidence="1" type="ORF">E2L03_08205</name>
</gene>
<protein>
    <recommendedName>
        <fullName evidence="3">WYL domain-containing protein</fullName>
    </recommendedName>
</protein>
<evidence type="ECO:0000313" key="2">
    <source>
        <dbReference type="Proteomes" id="UP000298210"/>
    </source>
</evidence>
<organism evidence="1 2">
    <name type="scientific">Shouchella lehensis</name>
    <dbReference type="NCBI Taxonomy" id="300825"/>
    <lineage>
        <taxon>Bacteria</taxon>
        <taxon>Bacillati</taxon>
        <taxon>Bacillota</taxon>
        <taxon>Bacilli</taxon>
        <taxon>Bacillales</taxon>
        <taxon>Bacillaceae</taxon>
        <taxon>Shouchella</taxon>
    </lineage>
</organism>
<sequence>MNRGVLQRALERKDCVELIYLDTKGIISQRVITVLQLKERWFVAYCHNKRQRRVFKYENVLSLNQMKRTVS</sequence>
<dbReference type="RefSeq" id="WP_055735500.1">
    <property type="nucleotide sequence ID" value="NZ_LDIM01000006.1"/>
</dbReference>
<evidence type="ECO:0000313" key="1">
    <source>
        <dbReference type="EMBL" id="TES49443.1"/>
    </source>
</evidence>
<accession>A0A4Y7WLL1</accession>
<dbReference type="AlphaFoldDB" id="A0A4Y7WLL1"/>
<reference evidence="1 2" key="1">
    <citation type="submission" date="2019-03" db="EMBL/GenBank/DDBJ databases">
        <authorList>
            <person name="Liu G."/>
        </authorList>
    </citation>
    <scope>NUCLEOTIDE SEQUENCE [LARGE SCALE GENOMIC DNA]</scope>
    <source>
        <strain evidence="1 2">DSM 19099</strain>
    </source>
</reference>
<comment type="caution">
    <text evidence="1">The sequence shown here is derived from an EMBL/GenBank/DDBJ whole genome shotgun (WGS) entry which is preliminary data.</text>
</comment>
<evidence type="ECO:0008006" key="3">
    <source>
        <dbReference type="Google" id="ProtNLM"/>
    </source>
</evidence>